<protein>
    <submittedName>
        <fullName evidence="1">Peroxin</fullName>
    </submittedName>
</protein>
<sequence length="271" mass="30351">VQLNLLGRFTYVSSVIALSNTTDASYRVDAPSVKGSLSSTAGQLDFQTEKKYLTFSYWLLHEGWRRWSEKVRDVVEDVVGGISLKKTFTSNDFSDLLEEIRSRLEYTEDMEGERVPVNMREYMLPDEASDEREVLRAGGVDEFDLVVDPVLRNLLDETRDFIDSADFTTVLSSTLAATFARFNLALQPTFNPFLLAPPQSGSSAVIAEIEDDEDIDRAVSLATLLPLVARQVHLIINGVPNEYVETLAMVKELQAFSAIVYSSFSEQLVDN</sequence>
<feature type="non-terminal residue" evidence="1">
    <location>
        <position position="271"/>
    </location>
</feature>
<comment type="caution">
    <text evidence="1">The sequence shown here is derived from an EMBL/GenBank/DDBJ whole genome shotgun (WGS) entry which is preliminary data.</text>
</comment>
<dbReference type="InterPro" id="IPR006966">
    <property type="entry name" value="Peroxin-3"/>
</dbReference>
<dbReference type="PANTHER" id="PTHR28080">
    <property type="entry name" value="PEROXISOMAL BIOGENESIS FACTOR 3"/>
    <property type="match status" value="1"/>
</dbReference>
<gene>
    <name evidence="1" type="primary">PEX3_2</name>
    <name evidence="1" type="ORF">EC957_006860</name>
</gene>
<dbReference type="GO" id="GO:0045046">
    <property type="term" value="P:protein import into peroxisome membrane"/>
    <property type="evidence" value="ECO:0007669"/>
    <property type="project" value="TreeGrafter"/>
</dbReference>
<proteinExistence type="predicted"/>
<dbReference type="AlphaFoldDB" id="A0A9P6FEF7"/>
<dbReference type="GO" id="GO:0005778">
    <property type="term" value="C:peroxisomal membrane"/>
    <property type="evidence" value="ECO:0007669"/>
    <property type="project" value="InterPro"/>
</dbReference>
<organism evidence="1 2">
    <name type="scientific">Mortierella hygrophila</name>
    <dbReference type="NCBI Taxonomy" id="979708"/>
    <lineage>
        <taxon>Eukaryota</taxon>
        <taxon>Fungi</taxon>
        <taxon>Fungi incertae sedis</taxon>
        <taxon>Mucoromycota</taxon>
        <taxon>Mortierellomycotina</taxon>
        <taxon>Mortierellomycetes</taxon>
        <taxon>Mortierellales</taxon>
        <taxon>Mortierellaceae</taxon>
        <taxon>Mortierella</taxon>
    </lineage>
</organism>
<name>A0A9P6FEF7_9FUNG</name>
<accession>A0A9P6FEF7</accession>
<evidence type="ECO:0000313" key="1">
    <source>
        <dbReference type="EMBL" id="KAF9548364.1"/>
    </source>
</evidence>
<evidence type="ECO:0000313" key="2">
    <source>
        <dbReference type="Proteomes" id="UP000723463"/>
    </source>
</evidence>
<dbReference type="Pfam" id="PF04882">
    <property type="entry name" value="Peroxin-3"/>
    <property type="match status" value="1"/>
</dbReference>
<dbReference type="GO" id="GO:0030674">
    <property type="term" value="F:protein-macromolecule adaptor activity"/>
    <property type="evidence" value="ECO:0007669"/>
    <property type="project" value="TreeGrafter"/>
</dbReference>
<dbReference type="EMBL" id="JAAAXW010000031">
    <property type="protein sequence ID" value="KAF9548364.1"/>
    <property type="molecule type" value="Genomic_DNA"/>
</dbReference>
<keyword evidence="2" id="KW-1185">Reference proteome</keyword>
<dbReference type="PANTHER" id="PTHR28080:SF1">
    <property type="entry name" value="PEROXISOMAL BIOGENESIS FACTOR 3"/>
    <property type="match status" value="1"/>
</dbReference>
<dbReference type="Proteomes" id="UP000723463">
    <property type="component" value="Unassembled WGS sequence"/>
</dbReference>
<reference evidence="1" key="1">
    <citation type="journal article" date="2020" name="Fungal Divers.">
        <title>Resolving the Mortierellaceae phylogeny through synthesis of multi-gene phylogenetics and phylogenomics.</title>
        <authorList>
            <person name="Vandepol N."/>
            <person name="Liber J."/>
            <person name="Desiro A."/>
            <person name="Na H."/>
            <person name="Kennedy M."/>
            <person name="Barry K."/>
            <person name="Grigoriev I.V."/>
            <person name="Miller A.N."/>
            <person name="O'Donnell K."/>
            <person name="Stajich J.E."/>
            <person name="Bonito G."/>
        </authorList>
    </citation>
    <scope>NUCLEOTIDE SEQUENCE</scope>
    <source>
        <strain evidence="1">NRRL 2591</strain>
    </source>
</reference>